<protein>
    <submittedName>
        <fullName evidence="1">Uncharacterized protein</fullName>
    </submittedName>
</protein>
<proteinExistence type="predicted"/>
<dbReference type="EMBL" id="JAPFFF010000006">
    <property type="protein sequence ID" value="KAK8887532.1"/>
    <property type="molecule type" value="Genomic_DNA"/>
</dbReference>
<keyword evidence="2" id="KW-1185">Reference proteome</keyword>
<comment type="caution">
    <text evidence="1">The sequence shown here is derived from an EMBL/GenBank/DDBJ whole genome shotgun (WGS) entry which is preliminary data.</text>
</comment>
<gene>
    <name evidence="1" type="ORF">M9Y10_038581</name>
</gene>
<organism evidence="1 2">
    <name type="scientific">Tritrichomonas musculus</name>
    <dbReference type="NCBI Taxonomy" id="1915356"/>
    <lineage>
        <taxon>Eukaryota</taxon>
        <taxon>Metamonada</taxon>
        <taxon>Parabasalia</taxon>
        <taxon>Tritrichomonadida</taxon>
        <taxon>Tritrichomonadidae</taxon>
        <taxon>Tritrichomonas</taxon>
    </lineage>
</organism>
<sequence>MYSYPRYPQNNYYHTKKGQIIRKRTLNHDGPLSTEQINKAYQYFIKKGILQIPQPPKIIGKFTKIYFRNTDTITQVNITEIENSNIFDIQRGHFYVLIYKPDGQESIFILFLNLLNEDTQLNLLTGVGKLINISAYNTFGLGDYNGYVKVIVEA</sequence>
<evidence type="ECO:0000313" key="2">
    <source>
        <dbReference type="Proteomes" id="UP001470230"/>
    </source>
</evidence>
<evidence type="ECO:0000313" key="1">
    <source>
        <dbReference type="EMBL" id="KAK8887532.1"/>
    </source>
</evidence>
<name>A0ABR2K9E1_9EUKA</name>
<dbReference type="Proteomes" id="UP001470230">
    <property type="component" value="Unassembled WGS sequence"/>
</dbReference>
<accession>A0ABR2K9E1</accession>
<reference evidence="1 2" key="1">
    <citation type="submission" date="2024-04" db="EMBL/GenBank/DDBJ databases">
        <title>Tritrichomonas musculus Genome.</title>
        <authorList>
            <person name="Alves-Ferreira E."/>
            <person name="Grigg M."/>
            <person name="Lorenzi H."/>
            <person name="Galac M."/>
        </authorList>
    </citation>
    <scope>NUCLEOTIDE SEQUENCE [LARGE SCALE GENOMIC DNA]</scope>
    <source>
        <strain evidence="1 2">EAF2021</strain>
    </source>
</reference>